<dbReference type="Proteomes" id="UP000249081">
    <property type="component" value="Unassembled WGS sequence"/>
</dbReference>
<evidence type="ECO:0000259" key="2">
    <source>
        <dbReference type="Pfam" id="PF12697"/>
    </source>
</evidence>
<dbReference type="InterPro" id="IPR050266">
    <property type="entry name" value="AB_hydrolase_sf"/>
</dbReference>
<dbReference type="InterPro" id="IPR000073">
    <property type="entry name" value="AB_hydrolase_1"/>
</dbReference>
<protein>
    <submittedName>
        <fullName evidence="3">Alpha/beta hydrolase</fullName>
    </submittedName>
</protein>
<comment type="caution">
    <text evidence="3">The sequence shown here is derived from an EMBL/GenBank/DDBJ whole genome shotgun (WGS) entry which is preliminary data.</text>
</comment>
<dbReference type="EMBL" id="QBMN01000102">
    <property type="protein sequence ID" value="PZO38564.1"/>
    <property type="molecule type" value="Genomic_DNA"/>
</dbReference>
<feature type="region of interest" description="Disordered" evidence="1">
    <location>
        <begin position="270"/>
        <end position="291"/>
    </location>
</feature>
<accession>A0A2W4W049</accession>
<dbReference type="InterPro" id="IPR029058">
    <property type="entry name" value="AB_hydrolase_fold"/>
</dbReference>
<organism evidence="3 4">
    <name type="scientific">Shackletoniella antarctica</name>
    <dbReference type="NCBI Taxonomy" id="268115"/>
    <lineage>
        <taxon>Bacteria</taxon>
        <taxon>Bacillati</taxon>
        <taxon>Cyanobacteriota</taxon>
        <taxon>Cyanophyceae</taxon>
        <taxon>Oculatellales</taxon>
        <taxon>Oculatellaceae</taxon>
        <taxon>Shackletoniella</taxon>
    </lineage>
</organism>
<feature type="domain" description="AB hydrolase-1" evidence="2">
    <location>
        <begin position="34"/>
        <end position="241"/>
    </location>
</feature>
<dbReference type="AlphaFoldDB" id="A0A2W4W049"/>
<dbReference type="GO" id="GO:0016787">
    <property type="term" value="F:hydrolase activity"/>
    <property type="evidence" value="ECO:0007669"/>
    <property type="project" value="UniProtKB-KW"/>
</dbReference>
<gene>
    <name evidence="3" type="ORF">DCF17_14495</name>
</gene>
<evidence type="ECO:0000313" key="3">
    <source>
        <dbReference type="EMBL" id="PZO38564.1"/>
    </source>
</evidence>
<dbReference type="PANTHER" id="PTHR43798">
    <property type="entry name" value="MONOACYLGLYCEROL LIPASE"/>
    <property type="match status" value="1"/>
</dbReference>
<dbReference type="GO" id="GO:0016020">
    <property type="term" value="C:membrane"/>
    <property type="evidence" value="ECO:0007669"/>
    <property type="project" value="TreeGrafter"/>
</dbReference>
<dbReference type="Gene3D" id="3.40.50.1820">
    <property type="entry name" value="alpha/beta hydrolase"/>
    <property type="match status" value="1"/>
</dbReference>
<evidence type="ECO:0000313" key="4">
    <source>
        <dbReference type="Proteomes" id="UP000249081"/>
    </source>
</evidence>
<dbReference type="PANTHER" id="PTHR43798:SF33">
    <property type="entry name" value="HYDROLASE, PUTATIVE (AFU_ORTHOLOGUE AFUA_2G14860)-RELATED"/>
    <property type="match status" value="1"/>
</dbReference>
<sequence length="291" mass="31768">MPLPAEIPLRVGRRKLPLGSVFWHEAGQPRGETVVFLHGSWHDSAQWLPVMQHLAVAHHCLAPDLLGFGESLRADKTPYSIALQVEGLHSLLSVLRIHRCRLVAHSLGAWVAGQYALTYPDQVQSLAVIAPEGVAEAGLRGRWRRDRWLVAPWSPLPLVLPWLGNSPWAKTWRDRRQCLRQSPAACKILFQRRAAAIHGELLQQGLGQVTAPTLVVESAAADPLTHRLTQAWVRLLPAANHADVAPADNPLGVDASELAAALGQLITSKPYSPSPQKLPPAQNVASLGQPF</sequence>
<dbReference type="Pfam" id="PF12697">
    <property type="entry name" value="Abhydrolase_6"/>
    <property type="match status" value="1"/>
</dbReference>
<evidence type="ECO:0000256" key="1">
    <source>
        <dbReference type="SAM" id="MobiDB-lite"/>
    </source>
</evidence>
<proteinExistence type="predicted"/>
<name>A0A2W4W049_9CYAN</name>
<reference evidence="3 4" key="2">
    <citation type="submission" date="2018-06" db="EMBL/GenBank/DDBJ databases">
        <title>Metagenomic assembly of (sub)arctic Cyanobacteria and their associated microbiome from non-axenic cultures.</title>
        <authorList>
            <person name="Baurain D."/>
        </authorList>
    </citation>
    <scope>NUCLEOTIDE SEQUENCE [LARGE SCALE GENOMIC DNA]</scope>
    <source>
        <strain evidence="3">ULC041bin1</strain>
    </source>
</reference>
<reference evidence="4" key="1">
    <citation type="submission" date="2018-04" db="EMBL/GenBank/DDBJ databases">
        <authorList>
            <person name="Cornet L."/>
        </authorList>
    </citation>
    <scope>NUCLEOTIDE SEQUENCE [LARGE SCALE GENOMIC DNA]</scope>
</reference>
<dbReference type="SUPFAM" id="SSF53474">
    <property type="entry name" value="alpha/beta-Hydrolases"/>
    <property type="match status" value="1"/>
</dbReference>
<dbReference type="PRINTS" id="PR00111">
    <property type="entry name" value="ABHYDROLASE"/>
</dbReference>
<keyword evidence="3" id="KW-0378">Hydrolase</keyword>